<name>A0A4U5V0H5_COLLU</name>
<keyword evidence="1" id="KW-0472">Membrane</keyword>
<evidence type="ECO:0000313" key="3">
    <source>
        <dbReference type="Proteomes" id="UP000298787"/>
    </source>
</evidence>
<feature type="transmembrane region" description="Helical" evidence="1">
    <location>
        <begin position="42"/>
        <end position="64"/>
    </location>
</feature>
<protein>
    <submittedName>
        <fullName evidence="2">Uncharacterized protein</fullName>
    </submittedName>
</protein>
<keyword evidence="3" id="KW-1185">Reference proteome</keyword>
<dbReference type="AlphaFoldDB" id="A0A4U5V0H5"/>
<dbReference type="EMBL" id="CM014090">
    <property type="protein sequence ID" value="TKS81123.1"/>
    <property type="molecule type" value="Genomic_DNA"/>
</dbReference>
<reference evidence="2 3" key="1">
    <citation type="submission" date="2019-01" db="EMBL/GenBank/DDBJ databases">
        <title>Genome Assembly of Collichthys lucidus.</title>
        <authorList>
            <person name="Cai M."/>
            <person name="Xiao S."/>
        </authorList>
    </citation>
    <scope>NUCLEOTIDE SEQUENCE [LARGE SCALE GENOMIC DNA]</scope>
    <source>
        <strain evidence="2">JT15FE1705JMU</strain>
        <tissue evidence="2">Muscle</tissue>
    </source>
</reference>
<keyword evidence="1" id="KW-1133">Transmembrane helix</keyword>
<gene>
    <name evidence="2" type="ORF">D9C73_015227</name>
</gene>
<keyword evidence="1" id="KW-0812">Transmembrane</keyword>
<evidence type="ECO:0000313" key="2">
    <source>
        <dbReference type="EMBL" id="TKS81123.1"/>
    </source>
</evidence>
<evidence type="ECO:0000256" key="1">
    <source>
        <dbReference type="SAM" id="Phobius"/>
    </source>
</evidence>
<dbReference type="InterPro" id="IPR054138">
    <property type="entry name" value="TUNAR"/>
</dbReference>
<accession>A0A4U5V0H5</accession>
<proteinExistence type="predicted"/>
<organism evidence="2 3">
    <name type="scientific">Collichthys lucidus</name>
    <name type="common">Big head croaker</name>
    <name type="synonym">Sciaena lucida</name>
    <dbReference type="NCBI Taxonomy" id="240159"/>
    <lineage>
        <taxon>Eukaryota</taxon>
        <taxon>Metazoa</taxon>
        <taxon>Chordata</taxon>
        <taxon>Craniata</taxon>
        <taxon>Vertebrata</taxon>
        <taxon>Euteleostomi</taxon>
        <taxon>Actinopterygii</taxon>
        <taxon>Neopterygii</taxon>
        <taxon>Teleostei</taxon>
        <taxon>Neoteleostei</taxon>
        <taxon>Acanthomorphata</taxon>
        <taxon>Eupercaria</taxon>
        <taxon>Sciaenidae</taxon>
        <taxon>Collichthys</taxon>
    </lineage>
</organism>
<dbReference type="Pfam" id="PF21954">
    <property type="entry name" value="TUNAR"/>
    <property type="match status" value="1"/>
</dbReference>
<sequence>MEPTTTTERLRNNRGKRNSKEVVHSVNVLPESAQCMVDPDNVFGIVGIVGTVLNLLVVALVYVYTAI</sequence>
<dbReference type="Proteomes" id="UP000298787">
    <property type="component" value="Chromosome 13"/>
</dbReference>